<gene>
    <name evidence="2" type="primary">egtC</name>
    <name evidence="2" type="ORF">QQ91_013470</name>
</gene>
<name>A0A0C1UQN6_9CYAN</name>
<organism evidence="2">
    <name type="scientific">Lyngbya confervoides BDU141951</name>
    <dbReference type="NCBI Taxonomy" id="1574623"/>
    <lineage>
        <taxon>Bacteria</taxon>
        <taxon>Bacillati</taxon>
        <taxon>Cyanobacteriota</taxon>
        <taxon>Cyanophyceae</taxon>
        <taxon>Oscillatoriophycideae</taxon>
        <taxon>Oscillatoriales</taxon>
        <taxon>Microcoleaceae</taxon>
        <taxon>Lyngbya</taxon>
    </lineage>
</organism>
<evidence type="ECO:0000256" key="1">
    <source>
        <dbReference type="ARBA" id="ARBA00022962"/>
    </source>
</evidence>
<dbReference type="InterPro" id="IPR017932">
    <property type="entry name" value="GATase_2_dom"/>
</dbReference>
<dbReference type="InterPro" id="IPR017808">
    <property type="entry name" value="EgtC"/>
</dbReference>
<sequence>MCRLLGYVGPAIALDSLLLQPPHSLMVQSYAPQELEVALLNADGFGFGWYGGGAAAEPFTYRNVLPMWNDPNVEPLCRYITTDCALAYVRSATPGQGVDISNCQPFQSGQWLFAHNGYIKNFRETLYRPMRQLMSDRVYAAIHGNTDSEHIWGLVLTALAAPESPNPVAALGTALKQLLTLARQYDTPVAANVLISDGRTLVGSRFASHGAAPSLYWLGNNLQLPNAVVVASEPLFAAPWAPLEENSLFTVNANCDLQYHAIGSL</sequence>
<dbReference type="PANTHER" id="PTHR43187">
    <property type="entry name" value="GLUTAMINE AMIDOTRANSFERASE DUG3-RELATED"/>
    <property type="match status" value="1"/>
</dbReference>
<dbReference type="GO" id="GO:0052699">
    <property type="term" value="P:ergothioneine biosynthetic process"/>
    <property type="evidence" value="ECO:0007669"/>
    <property type="project" value="InterPro"/>
</dbReference>
<dbReference type="CDD" id="cd01908">
    <property type="entry name" value="YafJ"/>
    <property type="match status" value="1"/>
</dbReference>
<dbReference type="Gene3D" id="3.60.20.10">
    <property type="entry name" value="Glutamine Phosphoribosylpyrophosphate, subunit 1, domain 1"/>
    <property type="match status" value="1"/>
</dbReference>
<protein>
    <submittedName>
        <fullName evidence="2">Ergothioneine biosynthesis protein EgtC</fullName>
    </submittedName>
</protein>
<reference evidence="2" key="1">
    <citation type="submission" date="2014-11" db="EMBL/GenBank/DDBJ databases">
        <authorList>
            <person name="Malar M.C."/>
            <person name="Sen D."/>
            <person name="Tripathy S."/>
        </authorList>
    </citation>
    <scope>NUCLEOTIDE SEQUENCE</scope>
    <source>
        <strain evidence="2">BDU141951</strain>
    </source>
</reference>
<reference evidence="2" key="2">
    <citation type="journal article" date="2015" name="Genome Announc.">
        <title>Draft Genome Sequence of Filamentous Marine Cyanobacterium Lyngbya confervoides Strain BDU141951.</title>
        <authorList>
            <person name="Chandrababunaidu M.M."/>
            <person name="Sen D."/>
            <person name="Tripathy S."/>
        </authorList>
    </citation>
    <scope>NUCLEOTIDE SEQUENCE</scope>
    <source>
        <strain evidence="2">BDU141951</strain>
    </source>
</reference>
<dbReference type="PANTHER" id="PTHR43187:SF1">
    <property type="entry name" value="GLUTAMINE AMIDOTRANSFERASE DUG3-RELATED"/>
    <property type="match status" value="1"/>
</dbReference>
<accession>A0A0C1UQN6</accession>
<dbReference type="PROSITE" id="PS51278">
    <property type="entry name" value="GATASE_TYPE_2"/>
    <property type="match status" value="1"/>
</dbReference>
<proteinExistence type="predicted"/>
<dbReference type="AlphaFoldDB" id="A0A0C1UQN6"/>
<dbReference type="EMBL" id="JTHE02000003">
    <property type="protein sequence ID" value="NEV68121.1"/>
    <property type="molecule type" value="Genomic_DNA"/>
</dbReference>
<evidence type="ECO:0000313" key="2">
    <source>
        <dbReference type="EMBL" id="NEV68121.1"/>
    </source>
</evidence>
<comment type="caution">
    <text evidence="2">The sequence shown here is derived from an EMBL/GenBank/DDBJ whole genome shotgun (WGS) entry which is preliminary data.</text>
</comment>
<reference evidence="2" key="3">
    <citation type="submission" date="2020-02" db="EMBL/GenBank/DDBJ databases">
        <authorList>
            <person name="Sarangi A.N."/>
            <person name="Ghosh S."/>
            <person name="Mukherjee M."/>
            <person name="Tripathy S."/>
        </authorList>
    </citation>
    <scope>NUCLEOTIDE SEQUENCE</scope>
    <source>
        <strain evidence="2">BDU141951</strain>
    </source>
</reference>
<dbReference type="Pfam" id="PF13230">
    <property type="entry name" value="GATase_4"/>
    <property type="match status" value="1"/>
</dbReference>
<dbReference type="InterPro" id="IPR026869">
    <property type="entry name" value="EgtC-like"/>
</dbReference>
<dbReference type="InterPro" id="IPR052373">
    <property type="entry name" value="Gamma-glu_amide_hydrolase"/>
</dbReference>
<keyword evidence="1" id="KW-0315">Glutamine amidotransferase</keyword>
<dbReference type="SUPFAM" id="SSF56235">
    <property type="entry name" value="N-terminal nucleophile aminohydrolases (Ntn hydrolases)"/>
    <property type="match status" value="1"/>
</dbReference>
<dbReference type="InterPro" id="IPR029055">
    <property type="entry name" value="Ntn_hydrolases_N"/>
</dbReference>
<dbReference type="NCBIfam" id="TIGR03442">
    <property type="entry name" value="ergothioneine biosynthesis protein EgtC"/>
    <property type="match status" value="1"/>
</dbReference>